<dbReference type="STRING" id="126957.T1IXE3"/>
<dbReference type="FunFam" id="3.30.420.80:FF:000005">
    <property type="entry name" value="39S ribosomal protein L18, mitochondrial"/>
    <property type="match status" value="1"/>
</dbReference>
<dbReference type="PANTHER" id="PTHR12899">
    <property type="entry name" value="39S RIBOSOMAL PROTEIN L18, MITOCHONDRIAL"/>
    <property type="match status" value="1"/>
</dbReference>
<reference evidence="11" key="1">
    <citation type="submission" date="2011-05" db="EMBL/GenBank/DDBJ databases">
        <authorList>
            <person name="Richards S.R."/>
            <person name="Qu J."/>
            <person name="Jiang H."/>
            <person name="Jhangiani S.N."/>
            <person name="Agravi P."/>
            <person name="Goodspeed R."/>
            <person name="Gross S."/>
            <person name="Mandapat C."/>
            <person name="Jackson L."/>
            <person name="Mathew T."/>
            <person name="Pu L."/>
            <person name="Thornton R."/>
            <person name="Saada N."/>
            <person name="Wilczek-Boney K.B."/>
            <person name="Lee S."/>
            <person name="Kovar C."/>
            <person name="Wu Y."/>
            <person name="Scherer S.E."/>
            <person name="Worley K.C."/>
            <person name="Muzny D.M."/>
            <person name="Gibbs R."/>
        </authorList>
    </citation>
    <scope>NUCLEOTIDE SEQUENCE</scope>
    <source>
        <strain evidence="11">Brora</strain>
    </source>
</reference>
<sequence>MMVTSRWLFALSVLLMQIEFSFQFTINNVILTVQPYEEECFFERMSVDDSFILNLIVTEGGFLDINFKEIYPNKTINIESKIKEKFFQYIGTEEGIFTFCLNNEFSSVSPKVMRLVYVLIGAEQRRELKEANNSGNETTEFMLSELADNLKQFESANAVLAARKILHHQRPRYCTDGFSALDKPLSENDSIKSQVINRNPRNLQQLRLERKPRGWHLERPTRKYWNKLFFSATSRRVSAKVQHNNGQIIVQASSVEPCIIQYLESVSDKRAAETVAMVLADRCLMAGILHVHISYTETELRKEKLKLFLDTFQKSGVSLKEPPQYFHTTIFSGR</sequence>
<accession>T1IXE3</accession>
<dbReference type="eggNOG" id="KOG3333">
    <property type="taxonomic scope" value="Eukaryota"/>
</dbReference>
<keyword evidence="4" id="KW-0496">Mitochondrion</keyword>
<name>T1IXE3_STRMM</name>
<evidence type="ECO:0000256" key="1">
    <source>
        <dbReference type="ARBA" id="ARBA00004173"/>
    </source>
</evidence>
<dbReference type="GO" id="GO:0008097">
    <property type="term" value="F:5S rRNA binding"/>
    <property type="evidence" value="ECO:0007669"/>
    <property type="project" value="TreeGrafter"/>
</dbReference>
<dbReference type="InterPro" id="IPR005484">
    <property type="entry name" value="Ribosomal_uL18_bac/plant/anim"/>
</dbReference>
<dbReference type="Gene3D" id="3.30.420.80">
    <property type="entry name" value="Ribosomal protein S11"/>
    <property type="match status" value="1"/>
</dbReference>
<dbReference type="EnsemblMetazoa" id="SMAR005875-RA">
    <property type="protein sequence ID" value="SMAR005875-PA"/>
    <property type="gene ID" value="SMAR005875"/>
</dbReference>
<dbReference type="Pfam" id="PF01105">
    <property type="entry name" value="EMP24_GP25L"/>
    <property type="match status" value="1"/>
</dbReference>
<dbReference type="InterPro" id="IPR036967">
    <property type="entry name" value="Ribosomal_uS11_sf"/>
</dbReference>
<dbReference type="GO" id="GO:1990904">
    <property type="term" value="C:ribonucleoprotein complex"/>
    <property type="evidence" value="ECO:0007669"/>
    <property type="project" value="UniProtKB-KW"/>
</dbReference>
<keyword evidence="11" id="KW-1185">Reference proteome</keyword>
<dbReference type="EMBL" id="JH431646">
    <property type="status" value="NOT_ANNOTATED_CDS"/>
    <property type="molecule type" value="Genomic_DNA"/>
</dbReference>
<feature type="chain" id="PRO_5004590026" description="Large ribosomal subunit protein uL18m" evidence="8">
    <location>
        <begin position="24"/>
        <end position="334"/>
    </location>
</feature>
<dbReference type="GO" id="GO:0003735">
    <property type="term" value="F:structural constituent of ribosome"/>
    <property type="evidence" value="ECO:0007669"/>
    <property type="project" value="InterPro"/>
</dbReference>
<keyword evidence="8" id="KW-0732">Signal</keyword>
<evidence type="ECO:0000256" key="3">
    <source>
        <dbReference type="ARBA" id="ARBA00022980"/>
    </source>
</evidence>
<dbReference type="GO" id="GO:0006412">
    <property type="term" value="P:translation"/>
    <property type="evidence" value="ECO:0007669"/>
    <property type="project" value="InterPro"/>
</dbReference>
<reference evidence="10" key="2">
    <citation type="submission" date="2015-02" db="UniProtKB">
        <authorList>
            <consortium name="EnsemblMetazoa"/>
        </authorList>
    </citation>
    <scope>IDENTIFICATION</scope>
</reference>
<keyword evidence="3" id="KW-0689">Ribosomal protein</keyword>
<comment type="similarity">
    <text evidence="2">Belongs to the universal ribosomal protein uL18 family.</text>
</comment>
<dbReference type="AlphaFoldDB" id="T1IXE3"/>
<comment type="subcellular location">
    <subcellularLocation>
        <location evidence="1">Mitochondrion</location>
    </subcellularLocation>
</comment>
<feature type="signal peptide" evidence="8">
    <location>
        <begin position="1"/>
        <end position="23"/>
    </location>
</feature>
<dbReference type="GO" id="GO:0005743">
    <property type="term" value="C:mitochondrial inner membrane"/>
    <property type="evidence" value="ECO:0007669"/>
    <property type="project" value="UniProtKB-ARBA"/>
</dbReference>
<evidence type="ECO:0000313" key="11">
    <source>
        <dbReference type="Proteomes" id="UP000014500"/>
    </source>
</evidence>
<dbReference type="GO" id="GO:0005840">
    <property type="term" value="C:ribosome"/>
    <property type="evidence" value="ECO:0007669"/>
    <property type="project" value="UniProtKB-KW"/>
</dbReference>
<dbReference type="InterPro" id="IPR009038">
    <property type="entry name" value="GOLD_dom"/>
</dbReference>
<evidence type="ECO:0000259" key="9">
    <source>
        <dbReference type="PROSITE" id="PS50866"/>
    </source>
</evidence>
<organism evidence="10 11">
    <name type="scientific">Strigamia maritima</name>
    <name type="common">European centipede</name>
    <name type="synonym">Geophilus maritimus</name>
    <dbReference type="NCBI Taxonomy" id="126957"/>
    <lineage>
        <taxon>Eukaryota</taxon>
        <taxon>Metazoa</taxon>
        <taxon>Ecdysozoa</taxon>
        <taxon>Arthropoda</taxon>
        <taxon>Myriapoda</taxon>
        <taxon>Chilopoda</taxon>
        <taxon>Pleurostigmophora</taxon>
        <taxon>Geophilomorpha</taxon>
        <taxon>Linotaeniidae</taxon>
        <taxon>Strigamia</taxon>
    </lineage>
</organism>
<keyword evidence="5" id="KW-0687">Ribonucleoprotein</keyword>
<evidence type="ECO:0000313" key="10">
    <source>
        <dbReference type="EnsemblMetazoa" id="SMAR005875-PA"/>
    </source>
</evidence>
<dbReference type="PANTHER" id="PTHR12899:SF3">
    <property type="entry name" value="LARGE RIBOSOMAL SUBUNIT PROTEIN UL18M"/>
    <property type="match status" value="1"/>
</dbReference>
<evidence type="ECO:0000256" key="8">
    <source>
        <dbReference type="SAM" id="SignalP"/>
    </source>
</evidence>
<dbReference type="SUPFAM" id="SSF101576">
    <property type="entry name" value="Supernatant protein factor (SPF), C-terminal domain"/>
    <property type="match status" value="1"/>
</dbReference>
<protein>
    <recommendedName>
        <fullName evidence="6">Large ribosomal subunit protein uL18m</fullName>
    </recommendedName>
    <alternativeName>
        <fullName evidence="7">39S ribosomal protein L18, mitochondrial</fullName>
    </alternativeName>
</protein>
<dbReference type="Proteomes" id="UP000014500">
    <property type="component" value="Unassembled WGS sequence"/>
</dbReference>
<evidence type="ECO:0000256" key="2">
    <source>
        <dbReference type="ARBA" id="ARBA00007116"/>
    </source>
</evidence>
<evidence type="ECO:0000256" key="7">
    <source>
        <dbReference type="ARBA" id="ARBA00082661"/>
    </source>
</evidence>
<evidence type="ECO:0000256" key="6">
    <source>
        <dbReference type="ARBA" id="ARBA00069051"/>
    </source>
</evidence>
<proteinExistence type="inferred from homology"/>
<dbReference type="eggNOG" id="KOG1692">
    <property type="taxonomic scope" value="Eukaryota"/>
</dbReference>
<dbReference type="InterPro" id="IPR036598">
    <property type="entry name" value="GOLD_dom_sf"/>
</dbReference>
<evidence type="ECO:0000256" key="4">
    <source>
        <dbReference type="ARBA" id="ARBA00023128"/>
    </source>
</evidence>
<evidence type="ECO:0000256" key="5">
    <source>
        <dbReference type="ARBA" id="ARBA00023274"/>
    </source>
</evidence>
<dbReference type="SUPFAM" id="SSF53137">
    <property type="entry name" value="Translational machinery components"/>
    <property type="match status" value="1"/>
</dbReference>
<feature type="domain" description="GOLD" evidence="9">
    <location>
        <begin position="38"/>
        <end position="122"/>
    </location>
</feature>
<dbReference type="HOGENOM" id="CLU_832413_0_0_1"/>
<dbReference type="PROSITE" id="PS50866">
    <property type="entry name" value="GOLD"/>
    <property type="match status" value="1"/>
</dbReference>